<gene>
    <name evidence="1" type="ORF">LPTSP3_g02260</name>
</gene>
<reference evidence="1 2" key="1">
    <citation type="submission" date="2021-08" db="EMBL/GenBank/DDBJ databases">
        <title>Complete genome sequence of Leptospira kobayashii strain E30.</title>
        <authorList>
            <person name="Nakao R."/>
            <person name="Nakamura S."/>
            <person name="Masuzawa T."/>
            <person name="Koizumi N."/>
        </authorList>
    </citation>
    <scope>NUCLEOTIDE SEQUENCE [LARGE SCALE GENOMIC DNA]</scope>
    <source>
        <strain evidence="1 2">E30</strain>
    </source>
</reference>
<dbReference type="RefSeq" id="WP_109021904.1">
    <property type="nucleotide sequence ID" value="NZ_AP025028.1"/>
</dbReference>
<protein>
    <submittedName>
        <fullName evidence="1">Uncharacterized protein</fullName>
    </submittedName>
</protein>
<evidence type="ECO:0000313" key="1">
    <source>
        <dbReference type="EMBL" id="BDA77296.1"/>
    </source>
</evidence>
<organism evidence="1 2">
    <name type="scientific">Leptospira kobayashii</name>
    <dbReference type="NCBI Taxonomy" id="1917830"/>
    <lineage>
        <taxon>Bacteria</taxon>
        <taxon>Pseudomonadati</taxon>
        <taxon>Spirochaetota</taxon>
        <taxon>Spirochaetia</taxon>
        <taxon>Leptospirales</taxon>
        <taxon>Leptospiraceae</taxon>
        <taxon>Leptospira</taxon>
    </lineage>
</organism>
<proteinExistence type="predicted"/>
<dbReference type="EMBL" id="AP025028">
    <property type="protein sequence ID" value="BDA77296.1"/>
    <property type="molecule type" value="Genomic_DNA"/>
</dbReference>
<accession>A0ABM7UG19</accession>
<evidence type="ECO:0000313" key="2">
    <source>
        <dbReference type="Proteomes" id="UP000245263"/>
    </source>
</evidence>
<keyword evidence="2" id="KW-1185">Reference proteome</keyword>
<sequence>MSVDQNFGQAFRSSFREFFGEEGESDWEIYDLISNEELIGNTWMTFTVRNPLAGRALVFRYDTTEHRFYAFLKVQVIPGEEDWNLDQLFKKKGYTELDSAEVINESGEWLFHSLARHYFSIILSFCPRILEPDFVLD</sequence>
<name>A0ABM7UG19_9LEPT</name>
<dbReference type="Proteomes" id="UP000245263">
    <property type="component" value="Chromosome 1"/>
</dbReference>